<evidence type="ECO:0000313" key="9">
    <source>
        <dbReference type="EMBL" id="MFK4753802.1"/>
    </source>
</evidence>
<dbReference type="SUPFAM" id="SSF58104">
    <property type="entry name" value="Methyl-accepting chemotaxis protein (MCP) signaling domain"/>
    <property type="match status" value="1"/>
</dbReference>
<gene>
    <name evidence="9" type="ORF">WG929_15405</name>
</gene>
<dbReference type="SMART" id="SM00283">
    <property type="entry name" value="MA"/>
    <property type="match status" value="1"/>
</dbReference>
<dbReference type="PANTHER" id="PTHR32089:SF112">
    <property type="entry name" value="LYSOZYME-LIKE PROTEIN-RELATED"/>
    <property type="match status" value="1"/>
</dbReference>
<dbReference type="InterPro" id="IPR004089">
    <property type="entry name" value="MCPsignal_dom"/>
</dbReference>
<evidence type="ECO:0000259" key="8">
    <source>
        <dbReference type="PROSITE" id="PS50906"/>
    </source>
</evidence>
<dbReference type="Pfam" id="PF00672">
    <property type="entry name" value="HAMP"/>
    <property type="match status" value="1"/>
</dbReference>
<dbReference type="Gene3D" id="1.10.287.950">
    <property type="entry name" value="Methyl-accepting chemotaxis protein"/>
    <property type="match status" value="1"/>
</dbReference>
<dbReference type="EMBL" id="JBBKTX010000020">
    <property type="protein sequence ID" value="MFK4753802.1"/>
    <property type="molecule type" value="Genomic_DNA"/>
</dbReference>
<evidence type="ECO:0000256" key="1">
    <source>
        <dbReference type="ARBA" id="ARBA00004370"/>
    </source>
</evidence>
<evidence type="ECO:0000259" key="6">
    <source>
        <dbReference type="PROSITE" id="PS50111"/>
    </source>
</evidence>
<dbReference type="Proteomes" id="UP001620597">
    <property type="component" value="Unassembled WGS sequence"/>
</dbReference>
<dbReference type="InterPro" id="IPR010910">
    <property type="entry name" value="Nitrate/nitrite_sensing_bac"/>
</dbReference>
<sequence>MSLLSRLSVKGKLLLMITVPLIALVYLLAEDVRVRSVQKSEMQAISVLVNLARHNSLLAHELQKERGLSAGFLGSQGASFSETLPQQRRVSDDQLQAWEALLDQTDLSGYPKVAAVIATAQADLQRLADVRSGVAGLALDLPDALAFYTGIIRHLLALSAIATGYTSDGVISRQLQAYYNLLQGKERAGIERAVLSNAFGANEFSAGLYLRFIRLETEQSAYLDSFYQFSNAAGRQPFDAFLESASQRAVADYRAIAHQYATTGGFGVAASDWFAASTARINQLKVLENGLEAVLLDTASSRLTDVSHAYWSMILLGLFFLILSTGLTLLVSGMFYRQVKALHQQIVAISQGLDLSQRVPVYLKDELGEVATACNQLLERMEETVSQIAISATEMNLIAIQNHMTISLSTRGMQVQQDETSSAATAVSQLEQATQDIAYSIQQVADQASQANQTADSSGETVDLSLGCIENLNTQMNQAAEVIQDLHRSSDAIAGVLEVIKAIAEQTNLLALNAAIEAARAGEQGRGFAVVADEVRSLAQKTQESTAEIGRIVGRFQQDSQRAYHSVEESQKVARQTVELSGTVARELAQIRSAVRSIRDMSDQVAAAAEEQVTTNKELGQNMMAIQRLSESTVATGKFMRKTGGQQRELAGNLMTLAERFRLHQD</sequence>
<evidence type="ECO:0000313" key="10">
    <source>
        <dbReference type="Proteomes" id="UP001620597"/>
    </source>
</evidence>
<keyword evidence="10" id="KW-1185">Reference proteome</keyword>
<evidence type="ECO:0000256" key="4">
    <source>
        <dbReference type="PROSITE-ProRule" id="PRU00284"/>
    </source>
</evidence>
<feature type="domain" description="HAMP" evidence="7">
    <location>
        <begin position="337"/>
        <end position="386"/>
    </location>
</feature>
<dbReference type="Pfam" id="PF00015">
    <property type="entry name" value="MCPsignal"/>
    <property type="match status" value="1"/>
</dbReference>
<dbReference type="CDD" id="cd06225">
    <property type="entry name" value="HAMP"/>
    <property type="match status" value="1"/>
</dbReference>
<comment type="subcellular location">
    <subcellularLocation>
        <location evidence="1">Membrane</location>
    </subcellularLocation>
</comment>
<accession>A0ABW8NLQ0</accession>
<organism evidence="9 10">
    <name type="scientific">Oceanobacter antarcticus</name>
    <dbReference type="NCBI Taxonomy" id="3133425"/>
    <lineage>
        <taxon>Bacteria</taxon>
        <taxon>Pseudomonadati</taxon>
        <taxon>Pseudomonadota</taxon>
        <taxon>Gammaproteobacteria</taxon>
        <taxon>Oceanospirillales</taxon>
        <taxon>Oceanospirillaceae</taxon>
        <taxon>Oceanobacter</taxon>
    </lineage>
</organism>
<dbReference type="PANTHER" id="PTHR32089">
    <property type="entry name" value="METHYL-ACCEPTING CHEMOTAXIS PROTEIN MCPB"/>
    <property type="match status" value="1"/>
</dbReference>
<keyword evidence="2 4" id="KW-0807">Transducer</keyword>
<evidence type="ECO:0000256" key="2">
    <source>
        <dbReference type="ARBA" id="ARBA00023224"/>
    </source>
</evidence>
<feature type="domain" description="NIT" evidence="8">
    <location>
        <begin position="53"/>
        <end position="302"/>
    </location>
</feature>
<evidence type="ECO:0000259" key="7">
    <source>
        <dbReference type="PROSITE" id="PS50885"/>
    </source>
</evidence>
<keyword evidence="5" id="KW-0812">Transmembrane</keyword>
<dbReference type="InterPro" id="IPR013587">
    <property type="entry name" value="Nitrate/nitrite_sensing"/>
</dbReference>
<name>A0ABW8NLQ0_9GAMM</name>
<comment type="similarity">
    <text evidence="3">Belongs to the methyl-accepting chemotaxis (MCP) protein family.</text>
</comment>
<evidence type="ECO:0000256" key="5">
    <source>
        <dbReference type="SAM" id="Phobius"/>
    </source>
</evidence>
<dbReference type="Pfam" id="PF08376">
    <property type="entry name" value="NIT"/>
    <property type="match status" value="1"/>
</dbReference>
<dbReference type="PROSITE" id="PS50885">
    <property type="entry name" value="HAMP"/>
    <property type="match status" value="1"/>
</dbReference>
<dbReference type="PROSITE" id="PS50111">
    <property type="entry name" value="CHEMOTAXIS_TRANSDUC_2"/>
    <property type="match status" value="1"/>
</dbReference>
<proteinExistence type="inferred from homology"/>
<protein>
    <submittedName>
        <fullName evidence="9">Methyl-accepting chemotaxis protein</fullName>
    </submittedName>
</protein>
<reference evidence="9 10" key="1">
    <citation type="submission" date="2024-03" db="EMBL/GenBank/DDBJ databases">
        <title>High-quality draft genome sequence of Oceanobacter sp. wDCs-4.</title>
        <authorList>
            <person name="Dong C."/>
        </authorList>
    </citation>
    <scope>NUCLEOTIDE SEQUENCE [LARGE SCALE GENOMIC DNA]</scope>
    <source>
        <strain evidence="10">wDCs-4</strain>
    </source>
</reference>
<evidence type="ECO:0000256" key="3">
    <source>
        <dbReference type="ARBA" id="ARBA00029447"/>
    </source>
</evidence>
<feature type="domain" description="Methyl-accepting transducer" evidence="6">
    <location>
        <begin position="391"/>
        <end position="627"/>
    </location>
</feature>
<dbReference type="InterPro" id="IPR003660">
    <property type="entry name" value="HAMP_dom"/>
</dbReference>
<keyword evidence="5" id="KW-0472">Membrane</keyword>
<keyword evidence="5" id="KW-1133">Transmembrane helix</keyword>
<dbReference type="PROSITE" id="PS50906">
    <property type="entry name" value="NIT"/>
    <property type="match status" value="1"/>
</dbReference>
<dbReference type="SMART" id="SM00304">
    <property type="entry name" value="HAMP"/>
    <property type="match status" value="1"/>
</dbReference>
<dbReference type="RefSeq" id="WP_416206796.1">
    <property type="nucleotide sequence ID" value="NZ_JBBKTX010000020.1"/>
</dbReference>
<comment type="caution">
    <text evidence="9">The sequence shown here is derived from an EMBL/GenBank/DDBJ whole genome shotgun (WGS) entry which is preliminary data.</text>
</comment>
<feature type="transmembrane region" description="Helical" evidence="5">
    <location>
        <begin position="310"/>
        <end position="336"/>
    </location>
</feature>
<dbReference type="CDD" id="cd11386">
    <property type="entry name" value="MCP_signal"/>
    <property type="match status" value="1"/>
</dbReference>
<dbReference type="Gene3D" id="6.10.340.10">
    <property type="match status" value="1"/>
</dbReference>